<dbReference type="InterPro" id="IPR043128">
    <property type="entry name" value="Rev_trsase/Diguanyl_cyclase"/>
</dbReference>
<gene>
    <name evidence="1" type="ORF">HannXRQ_Chr09g0244181</name>
</gene>
<protein>
    <submittedName>
        <fullName evidence="1">Uncharacterized protein</fullName>
    </submittedName>
</protein>
<organism evidence="1 2">
    <name type="scientific">Helianthus annuus</name>
    <name type="common">Common sunflower</name>
    <dbReference type="NCBI Taxonomy" id="4232"/>
    <lineage>
        <taxon>Eukaryota</taxon>
        <taxon>Viridiplantae</taxon>
        <taxon>Streptophyta</taxon>
        <taxon>Embryophyta</taxon>
        <taxon>Tracheophyta</taxon>
        <taxon>Spermatophyta</taxon>
        <taxon>Magnoliopsida</taxon>
        <taxon>eudicotyledons</taxon>
        <taxon>Gunneridae</taxon>
        <taxon>Pentapetalae</taxon>
        <taxon>asterids</taxon>
        <taxon>campanulids</taxon>
        <taxon>Asterales</taxon>
        <taxon>Asteraceae</taxon>
        <taxon>Asteroideae</taxon>
        <taxon>Heliantheae alliance</taxon>
        <taxon>Heliantheae</taxon>
        <taxon>Helianthus</taxon>
    </lineage>
</organism>
<dbReference type="Gene3D" id="3.30.70.270">
    <property type="match status" value="1"/>
</dbReference>
<sequence length="137" mass="15483">MLRLRKRGSRIHPFVRDFSIGATGRTIRFTFTSSAGVVYLHIVRWNIESVSCQKQPLLLVLLIVSHQEGCRNRLINFRNYWTGVSSDLAFRFGGAPAASVTISLFHMCTDYRELSKVTVKNHSPRPCIDNLLASCKG</sequence>
<evidence type="ECO:0000313" key="2">
    <source>
        <dbReference type="Proteomes" id="UP000215914"/>
    </source>
</evidence>
<reference evidence="2" key="1">
    <citation type="journal article" date="2017" name="Nature">
        <title>The sunflower genome provides insights into oil metabolism, flowering and Asterid evolution.</title>
        <authorList>
            <person name="Badouin H."/>
            <person name="Gouzy J."/>
            <person name="Grassa C.J."/>
            <person name="Murat F."/>
            <person name="Staton S.E."/>
            <person name="Cottret L."/>
            <person name="Lelandais-Briere C."/>
            <person name="Owens G.L."/>
            <person name="Carrere S."/>
            <person name="Mayjonade B."/>
            <person name="Legrand L."/>
            <person name="Gill N."/>
            <person name="Kane N.C."/>
            <person name="Bowers J.E."/>
            <person name="Hubner S."/>
            <person name="Bellec A."/>
            <person name="Berard A."/>
            <person name="Berges H."/>
            <person name="Blanchet N."/>
            <person name="Boniface M.C."/>
            <person name="Brunel D."/>
            <person name="Catrice O."/>
            <person name="Chaidir N."/>
            <person name="Claudel C."/>
            <person name="Donnadieu C."/>
            <person name="Faraut T."/>
            <person name="Fievet G."/>
            <person name="Helmstetter N."/>
            <person name="King M."/>
            <person name="Knapp S.J."/>
            <person name="Lai Z."/>
            <person name="Le Paslier M.C."/>
            <person name="Lippi Y."/>
            <person name="Lorenzon L."/>
            <person name="Mandel J.R."/>
            <person name="Marage G."/>
            <person name="Marchand G."/>
            <person name="Marquand E."/>
            <person name="Bret-Mestries E."/>
            <person name="Morien E."/>
            <person name="Nambeesan S."/>
            <person name="Nguyen T."/>
            <person name="Pegot-Espagnet P."/>
            <person name="Pouilly N."/>
            <person name="Raftis F."/>
            <person name="Sallet E."/>
            <person name="Schiex T."/>
            <person name="Thomas J."/>
            <person name="Vandecasteele C."/>
            <person name="Vares D."/>
            <person name="Vear F."/>
            <person name="Vautrin S."/>
            <person name="Crespi M."/>
            <person name="Mangin B."/>
            <person name="Burke J.M."/>
            <person name="Salse J."/>
            <person name="Munos S."/>
            <person name="Vincourt P."/>
            <person name="Rieseberg L.H."/>
            <person name="Langlade N.B."/>
        </authorList>
    </citation>
    <scope>NUCLEOTIDE SEQUENCE [LARGE SCALE GENOMIC DNA]</scope>
    <source>
        <strain evidence="2">cv. SF193</strain>
    </source>
</reference>
<proteinExistence type="predicted"/>
<dbReference type="InParanoid" id="A0A251TT81"/>
<name>A0A251TT81_HELAN</name>
<accession>A0A251TT81</accession>
<evidence type="ECO:0000313" key="1">
    <source>
        <dbReference type="EMBL" id="OTG13969.1"/>
    </source>
</evidence>
<dbReference type="AlphaFoldDB" id="A0A251TT81"/>
<dbReference type="EMBL" id="CM007898">
    <property type="protein sequence ID" value="OTG13969.1"/>
    <property type="molecule type" value="Genomic_DNA"/>
</dbReference>
<keyword evidence="2" id="KW-1185">Reference proteome</keyword>
<dbReference type="Proteomes" id="UP000215914">
    <property type="component" value="Chromosome 9"/>
</dbReference>